<dbReference type="Proteomes" id="UP001497392">
    <property type="component" value="Unassembled WGS sequence"/>
</dbReference>
<dbReference type="EMBL" id="CAXHTA020000001">
    <property type="protein sequence ID" value="CAL5218949.1"/>
    <property type="molecule type" value="Genomic_DNA"/>
</dbReference>
<reference evidence="1 2" key="1">
    <citation type="submission" date="2024-06" db="EMBL/GenBank/DDBJ databases">
        <authorList>
            <person name="Kraege A."/>
            <person name="Thomma B."/>
        </authorList>
    </citation>
    <scope>NUCLEOTIDE SEQUENCE [LARGE SCALE GENOMIC DNA]</scope>
</reference>
<name>A0ABP1FGB2_9CHLO</name>
<organism evidence="1 2">
    <name type="scientific">Coccomyxa viridis</name>
    <dbReference type="NCBI Taxonomy" id="1274662"/>
    <lineage>
        <taxon>Eukaryota</taxon>
        <taxon>Viridiplantae</taxon>
        <taxon>Chlorophyta</taxon>
        <taxon>core chlorophytes</taxon>
        <taxon>Trebouxiophyceae</taxon>
        <taxon>Trebouxiophyceae incertae sedis</taxon>
        <taxon>Coccomyxaceae</taxon>
        <taxon>Coccomyxa</taxon>
    </lineage>
</organism>
<accession>A0ABP1FGB2</accession>
<evidence type="ECO:0000313" key="1">
    <source>
        <dbReference type="EMBL" id="CAL5218949.1"/>
    </source>
</evidence>
<evidence type="ECO:0000313" key="2">
    <source>
        <dbReference type="Proteomes" id="UP001497392"/>
    </source>
</evidence>
<gene>
    <name evidence="1" type="primary">g701</name>
    <name evidence="1" type="ORF">VP750_LOCUS608</name>
</gene>
<keyword evidence="2" id="KW-1185">Reference proteome</keyword>
<protein>
    <submittedName>
        <fullName evidence="1">G701 protein</fullName>
    </submittedName>
</protein>
<proteinExistence type="predicted"/>
<comment type="caution">
    <text evidence="1">The sequence shown here is derived from an EMBL/GenBank/DDBJ whole genome shotgun (WGS) entry which is preliminary data.</text>
</comment>
<sequence>MDNALQVGNDLDHAVQKVSLAVRTCNGSQTEGVGPRFVEPIINASIAITASLLDLNPQELTLESNVPVVGKLAYGTLDFMINGKQGGVPIKVSEAEQAFTSADEAQLLVQMATVRDISETADQASTANANLMHDIFGILTSGRTWAFYKYEPGSAAPTYATLSMPEGEGLEPQVKVVIEAIVGIMRQLSGAG</sequence>